<comment type="caution">
    <text evidence="1">The sequence shown here is derived from an EMBL/GenBank/DDBJ whole genome shotgun (WGS) entry which is preliminary data.</text>
</comment>
<organism evidence="1 2">
    <name type="scientific">Actinomadura yumaensis</name>
    <dbReference type="NCBI Taxonomy" id="111807"/>
    <lineage>
        <taxon>Bacteria</taxon>
        <taxon>Bacillati</taxon>
        <taxon>Actinomycetota</taxon>
        <taxon>Actinomycetes</taxon>
        <taxon>Streptosporangiales</taxon>
        <taxon>Thermomonosporaceae</taxon>
        <taxon>Actinomadura</taxon>
    </lineage>
</organism>
<accession>A0ABW2CGF2</accession>
<keyword evidence="2" id="KW-1185">Reference proteome</keyword>
<evidence type="ECO:0000313" key="2">
    <source>
        <dbReference type="Proteomes" id="UP001596380"/>
    </source>
</evidence>
<protein>
    <submittedName>
        <fullName evidence="1">Uncharacterized protein</fullName>
    </submittedName>
</protein>
<dbReference type="RefSeq" id="WP_378044029.1">
    <property type="nucleotide sequence ID" value="NZ_JBHSXE010000001.1"/>
</dbReference>
<gene>
    <name evidence="1" type="ORF">ACFQKB_07955</name>
</gene>
<dbReference type="EMBL" id="JBHSXS010000003">
    <property type="protein sequence ID" value="MFC6879696.1"/>
    <property type="molecule type" value="Genomic_DNA"/>
</dbReference>
<name>A0ABW2CGF2_9ACTN</name>
<dbReference type="Proteomes" id="UP001596380">
    <property type="component" value="Unassembled WGS sequence"/>
</dbReference>
<proteinExistence type="predicted"/>
<reference evidence="2" key="1">
    <citation type="journal article" date="2019" name="Int. J. Syst. Evol. Microbiol.">
        <title>The Global Catalogue of Microorganisms (GCM) 10K type strain sequencing project: providing services to taxonomists for standard genome sequencing and annotation.</title>
        <authorList>
            <consortium name="The Broad Institute Genomics Platform"/>
            <consortium name="The Broad Institute Genome Sequencing Center for Infectious Disease"/>
            <person name="Wu L."/>
            <person name="Ma J."/>
        </authorList>
    </citation>
    <scope>NUCLEOTIDE SEQUENCE [LARGE SCALE GENOMIC DNA]</scope>
    <source>
        <strain evidence="2">JCM 3369</strain>
    </source>
</reference>
<sequence>MIGPAYVLRSDARVSPDPVPPALVALVSDIQRVAWPLWTEPASRTRREVGELCRLQTARGLTVLSWLALGNDPRAPARGTNRTGGEQEAAPAGARGLEWLLAGNRLAGTRQDRMYEAATTLPRPVRELVVANWTWALGTPHGGQVTAAFLAGGAYPEDGYSAAHTTVALLRLWERRTEARPPLAAAWAAMRTAADWCKAAELRASYGTQAPVFGYPRVSLPPRTVVRPWIARLLGIDTGGER</sequence>
<evidence type="ECO:0000313" key="1">
    <source>
        <dbReference type="EMBL" id="MFC6879696.1"/>
    </source>
</evidence>